<evidence type="ECO:0000256" key="7">
    <source>
        <dbReference type="PROSITE-ProRule" id="PRU00339"/>
    </source>
</evidence>
<dbReference type="InterPro" id="IPR022764">
    <property type="entry name" value="Peptidase_S54_rhomboid_dom"/>
</dbReference>
<dbReference type="Proteomes" id="UP000823989">
    <property type="component" value="Unassembled WGS sequence"/>
</dbReference>
<dbReference type="SUPFAM" id="SSF144091">
    <property type="entry name" value="Rhomboid-like"/>
    <property type="match status" value="1"/>
</dbReference>
<keyword evidence="10" id="KW-0645">Protease</keyword>
<evidence type="ECO:0000256" key="6">
    <source>
        <dbReference type="ARBA" id="ARBA00023136"/>
    </source>
</evidence>
<evidence type="ECO:0000256" key="4">
    <source>
        <dbReference type="ARBA" id="ARBA00022801"/>
    </source>
</evidence>
<evidence type="ECO:0000256" key="3">
    <source>
        <dbReference type="ARBA" id="ARBA00022692"/>
    </source>
</evidence>
<keyword evidence="6 8" id="KW-0472">Membrane</keyword>
<accession>A0A9D1TZK0</accession>
<dbReference type="InterPro" id="IPR035952">
    <property type="entry name" value="Rhomboid-like_sf"/>
</dbReference>
<dbReference type="GO" id="GO:0016020">
    <property type="term" value="C:membrane"/>
    <property type="evidence" value="ECO:0007669"/>
    <property type="project" value="UniProtKB-SubCell"/>
</dbReference>
<dbReference type="Pfam" id="PF01694">
    <property type="entry name" value="Rhomboid"/>
    <property type="match status" value="1"/>
</dbReference>
<proteinExistence type="inferred from homology"/>
<comment type="caution">
    <text evidence="10">The sequence shown here is derived from an EMBL/GenBank/DDBJ whole genome shotgun (WGS) entry which is preliminary data.</text>
</comment>
<dbReference type="GO" id="GO:0006508">
    <property type="term" value="P:proteolysis"/>
    <property type="evidence" value="ECO:0007669"/>
    <property type="project" value="UniProtKB-KW"/>
</dbReference>
<dbReference type="InterPro" id="IPR019734">
    <property type="entry name" value="TPR_rpt"/>
</dbReference>
<dbReference type="InterPro" id="IPR050925">
    <property type="entry name" value="Rhomboid_protease_S54"/>
</dbReference>
<feature type="transmembrane region" description="Helical" evidence="8">
    <location>
        <begin position="257"/>
        <end position="276"/>
    </location>
</feature>
<dbReference type="PANTHER" id="PTHR43731:SF14">
    <property type="entry name" value="PRESENILIN-ASSOCIATED RHOMBOID-LIKE PROTEIN, MITOCHONDRIAL"/>
    <property type="match status" value="1"/>
</dbReference>
<feature type="transmembrane region" description="Helical" evidence="8">
    <location>
        <begin position="332"/>
        <end position="351"/>
    </location>
</feature>
<dbReference type="EC" id="3.4.21.105" evidence="10"/>
<evidence type="ECO:0000256" key="5">
    <source>
        <dbReference type="ARBA" id="ARBA00022989"/>
    </source>
</evidence>
<keyword evidence="3 8" id="KW-0812">Transmembrane</keyword>
<keyword evidence="7" id="KW-0802">TPR repeat</keyword>
<evidence type="ECO:0000313" key="10">
    <source>
        <dbReference type="EMBL" id="HIW12242.1"/>
    </source>
</evidence>
<dbReference type="GO" id="GO:0004252">
    <property type="term" value="F:serine-type endopeptidase activity"/>
    <property type="evidence" value="ECO:0007669"/>
    <property type="project" value="InterPro"/>
</dbReference>
<dbReference type="InterPro" id="IPR011990">
    <property type="entry name" value="TPR-like_helical_dom_sf"/>
</dbReference>
<evidence type="ECO:0000256" key="8">
    <source>
        <dbReference type="SAM" id="Phobius"/>
    </source>
</evidence>
<dbReference type="AlphaFoldDB" id="A0A9D1TZK0"/>
<evidence type="ECO:0000256" key="1">
    <source>
        <dbReference type="ARBA" id="ARBA00004141"/>
    </source>
</evidence>
<evidence type="ECO:0000256" key="2">
    <source>
        <dbReference type="ARBA" id="ARBA00009045"/>
    </source>
</evidence>
<reference evidence="10" key="1">
    <citation type="journal article" date="2021" name="PeerJ">
        <title>Extensive microbial diversity within the chicken gut microbiome revealed by metagenomics and culture.</title>
        <authorList>
            <person name="Gilroy R."/>
            <person name="Ravi A."/>
            <person name="Getino M."/>
            <person name="Pursley I."/>
            <person name="Horton D.L."/>
            <person name="Alikhan N.F."/>
            <person name="Baker D."/>
            <person name="Gharbi K."/>
            <person name="Hall N."/>
            <person name="Watson M."/>
            <person name="Adriaenssens E.M."/>
            <person name="Foster-Nyarko E."/>
            <person name="Jarju S."/>
            <person name="Secka A."/>
            <person name="Antonio M."/>
            <person name="Oren A."/>
            <person name="Chaudhuri R.R."/>
            <person name="La Ragione R."/>
            <person name="Hildebrand F."/>
            <person name="Pallen M.J."/>
        </authorList>
    </citation>
    <scope>NUCLEOTIDE SEQUENCE</scope>
    <source>
        <strain evidence="10">ChiHjej13B12-752</strain>
    </source>
</reference>
<dbReference type="Gene3D" id="1.25.40.10">
    <property type="entry name" value="Tetratricopeptide repeat domain"/>
    <property type="match status" value="1"/>
</dbReference>
<feature type="transmembrane region" description="Helical" evidence="8">
    <location>
        <begin position="231"/>
        <end position="251"/>
    </location>
</feature>
<protein>
    <submittedName>
        <fullName evidence="10">Rhomboid family intramembrane serine protease</fullName>
        <ecNumber evidence="10">3.4.21.105</ecNumber>
    </submittedName>
</protein>
<name>A0A9D1TZK0_9STAP</name>
<feature type="transmembrane region" description="Helical" evidence="8">
    <location>
        <begin position="151"/>
        <end position="170"/>
    </location>
</feature>
<dbReference type="SUPFAM" id="SSF48452">
    <property type="entry name" value="TPR-like"/>
    <property type="match status" value="1"/>
</dbReference>
<reference evidence="10" key="2">
    <citation type="submission" date="2021-04" db="EMBL/GenBank/DDBJ databases">
        <authorList>
            <person name="Gilroy R."/>
        </authorList>
    </citation>
    <scope>NUCLEOTIDE SEQUENCE</scope>
    <source>
        <strain evidence="10">ChiHjej13B12-752</strain>
    </source>
</reference>
<feature type="transmembrane region" description="Helical" evidence="8">
    <location>
        <begin position="307"/>
        <end position="325"/>
    </location>
</feature>
<dbReference type="Gene3D" id="1.20.1540.10">
    <property type="entry name" value="Rhomboid-like"/>
    <property type="match status" value="1"/>
</dbReference>
<feature type="repeat" description="TPR" evidence="7">
    <location>
        <begin position="391"/>
        <end position="424"/>
    </location>
</feature>
<dbReference type="PANTHER" id="PTHR43731">
    <property type="entry name" value="RHOMBOID PROTEASE"/>
    <property type="match status" value="1"/>
</dbReference>
<feature type="domain" description="Peptidase S54 rhomboid" evidence="9">
    <location>
        <begin position="190"/>
        <end position="323"/>
    </location>
</feature>
<feature type="transmembrane region" description="Helical" evidence="8">
    <location>
        <begin position="199"/>
        <end position="219"/>
    </location>
</feature>
<keyword evidence="5 8" id="KW-1133">Transmembrane helix</keyword>
<gene>
    <name evidence="10" type="ORF">H9891_03685</name>
</gene>
<organism evidence="10 11">
    <name type="scientific">Candidatus Salinicoccus stercoripullorum</name>
    <dbReference type="NCBI Taxonomy" id="2838756"/>
    <lineage>
        <taxon>Bacteria</taxon>
        <taxon>Bacillati</taxon>
        <taxon>Bacillota</taxon>
        <taxon>Bacilli</taxon>
        <taxon>Bacillales</taxon>
        <taxon>Staphylococcaceae</taxon>
        <taxon>Salinicoccus</taxon>
    </lineage>
</organism>
<comment type="similarity">
    <text evidence="2">Belongs to the peptidase S54 family.</text>
</comment>
<feature type="transmembrane region" description="Helical" evidence="8">
    <location>
        <begin position="283"/>
        <end position="301"/>
    </location>
</feature>
<dbReference type="PROSITE" id="PS50005">
    <property type="entry name" value="TPR"/>
    <property type="match status" value="1"/>
</dbReference>
<dbReference type="EMBL" id="DXHR01000011">
    <property type="protein sequence ID" value="HIW12242.1"/>
    <property type="molecule type" value="Genomic_DNA"/>
</dbReference>
<keyword evidence="4 10" id="KW-0378">Hydrolase</keyword>
<sequence length="470" mass="53708">MRSKWHTAYELVRYTGYSFLDYDGANGTIWLKNPKDRSVMFLNDLLTEEEMDHTTDSLFESADTISNQAGFDVGTIYCIHMAEGGTRRKRKSDGLKIIHRSVSDMGKLIRNPFFRLDMKYKKAKDDDYYQRRLMGQHPFEKYMIKFTPMTYLLISINLIIFLFNFAAVRFSDSYLLTNALALSHFNVVSGEFYRLLTSSFLHVTIDHFLFNIFALYILGKFTESLYGKFHLLIAYCLTGMLSSLFSLMFVIEGISLGASGAVYGLLGIIIVHLLVHGRINLKLIIQIALIFVLISVFAQLFANINHFAHIGGLVSGVLLGVVFNPKRFGSKWFFGSFAMLIILAVISYFVMTSKDSSQPFDDMAMEHIEKGEYEEALKIANEALRSGNGTATTYHALGVLSEHAGERERAESYHEKSYELDPSNEYAAEYRLIQLRKQRDYEGMEDVFSQLDTKNIKDEGLKLLAEEYNE</sequence>
<evidence type="ECO:0000313" key="11">
    <source>
        <dbReference type="Proteomes" id="UP000823989"/>
    </source>
</evidence>
<evidence type="ECO:0000259" key="9">
    <source>
        <dbReference type="Pfam" id="PF01694"/>
    </source>
</evidence>
<comment type="subcellular location">
    <subcellularLocation>
        <location evidence="1">Membrane</location>
        <topology evidence="1">Multi-pass membrane protein</topology>
    </subcellularLocation>
</comment>